<keyword evidence="3" id="KW-1185">Reference proteome</keyword>
<evidence type="ECO:0000259" key="1">
    <source>
        <dbReference type="PROSITE" id="PS51272"/>
    </source>
</evidence>
<dbReference type="EMBL" id="MPVP01000997">
    <property type="protein sequence ID" value="OMC76861.1"/>
    <property type="molecule type" value="Genomic_DNA"/>
</dbReference>
<protein>
    <recommendedName>
        <fullName evidence="1">SLH domain-containing protein</fullName>
    </recommendedName>
</protein>
<gene>
    <name evidence="2" type="ORF">BSO21_35905</name>
</gene>
<accession>A0ABX3GD69</accession>
<organism evidence="2 3">
    <name type="scientific">Paenibacillus odorifer</name>
    <dbReference type="NCBI Taxonomy" id="189426"/>
    <lineage>
        <taxon>Bacteria</taxon>
        <taxon>Bacillati</taxon>
        <taxon>Bacillota</taxon>
        <taxon>Bacilli</taxon>
        <taxon>Bacillales</taxon>
        <taxon>Paenibacillaceae</taxon>
        <taxon>Paenibacillus</taxon>
    </lineage>
</organism>
<evidence type="ECO:0000313" key="2">
    <source>
        <dbReference type="EMBL" id="OMC76861.1"/>
    </source>
</evidence>
<proteinExistence type="predicted"/>
<name>A0ABX3GD69_9BACL</name>
<comment type="caution">
    <text evidence="2">The sequence shown here is derived from an EMBL/GenBank/DDBJ whole genome shotgun (WGS) entry which is preliminary data.</text>
</comment>
<dbReference type="Pfam" id="PF00395">
    <property type="entry name" value="SLH"/>
    <property type="match status" value="1"/>
</dbReference>
<feature type="non-terminal residue" evidence="2">
    <location>
        <position position="181"/>
    </location>
</feature>
<dbReference type="PROSITE" id="PS51272">
    <property type="entry name" value="SLH"/>
    <property type="match status" value="1"/>
</dbReference>
<feature type="non-terminal residue" evidence="2">
    <location>
        <position position="1"/>
    </location>
</feature>
<evidence type="ECO:0000313" key="3">
    <source>
        <dbReference type="Proteomes" id="UP000187158"/>
    </source>
</evidence>
<dbReference type="RefSeq" id="WP_144025016.1">
    <property type="nucleotide sequence ID" value="NZ_MPVP01000997.1"/>
</dbReference>
<dbReference type="InterPro" id="IPR001119">
    <property type="entry name" value="SLH_dom"/>
</dbReference>
<feature type="domain" description="SLH" evidence="1">
    <location>
        <begin position="107"/>
        <end position="170"/>
    </location>
</feature>
<dbReference type="Proteomes" id="UP000187158">
    <property type="component" value="Unassembled WGS sequence"/>
</dbReference>
<reference evidence="2 3" key="1">
    <citation type="submission" date="2016-11" db="EMBL/GenBank/DDBJ databases">
        <title>Paenibacillus species isolates.</title>
        <authorList>
            <person name="Beno S.M."/>
        </authorList>
    </citation>
    <scope>NUCLEOTIDE SEQUENCE [LARGE SCALE GENOMIC DNA]</scope>
    <source>
        <strain evidence="2 3">FSL H7-0433</strain>
    </source>
</reference>
<sequence>PVSQFSTAISLTVTTAKPEVVTSVTKLKLASDVYEFTLSVNGVVQSTFKQPITIKLPLKNTDGLDKELLSVGKLVYGDLQFQGGVLDGDFIVEPRDTFSSYAVLENKVSFNDIAAVQAWAGRQIQVVAAKGAIEGVGAGKFAPKSNVTRAEFSKMLIRALNLENNSAVQSFSDVSSTAWYA</sequence>